<name>A0A0N4XNN3_NIPBR</name>
<accession>A0A0N4XNN3</accession>
<dbReference type="AlphaFoldDB" id="A0A0N4XNN3"/>
<evidence type="ECO:0000313" key="2">
    <source>
        <dbReference type="Proteomes" id="UP000271162"/>
    </source>
</evidence>
<evidence type="ECO:0000313" key="1">
    <source>
        <dbReference type="EMBL" id="VDL67725.1"/>
    </source>
</evidence>
<dbReference type="WBParaSite" id="NBR_0000413501-mRNA-1">
    <property type="protein sequence ID" value="NBR_0000413501-mRNA-1"/>
    <property type="gene ID" value="NBR_0000413501"/>
</dbReference>
<dbReference type="STRING" id="27835.A0A0N4XNN3"/>
<reference evidence="3" key="1">
    <citation type="submission" date="2017-02" db="UniProtKB">
        <authorList>
            <consortium name="WormBaseParasite"/>
        </authorList>
    </citation>
    <scope>IDENTIFICATION</scope>
</reference>
<protein>
    <submittedName>
        <fullName evidence="1 3">Uncharacterized protein</fullName>
    </submittedName>
</protein>
<organism evidence="3">
    <name type="scientific">Nippostrongylus brasiliensis</name>
    <name type="common">Rat hookworm</name>
    <dbReference type="NCBI Taxonomy" id="27835"/>
    <lineage>
        <taxon>Eukaryota</taxon>
        <taxon>Metazoa</taxon>
        <taxon>Ecdysozoa</taxon>
        <taxon>Nematoda</taxon>
        <taxon>Chromadorea</taxon>
        <taxon>Rhabditida</taxon>
        <taxon>Rhabditina</taxon>
        <taxon>Rhabditomorpha</taxon>
        <taxon>Strongyloidea</taxon>
        <taxon>Heligmosomidae</taxon>
        <taxon>Nippostrongylus</taxon>
    </lineage>
</organism>
<sequence length="155" mass="18372">MFFIDTVDDYNQSNLVTFVLRLLWNNFVQFNNFPEAERAHRRKQIDRVLRLLAALGKSEELLQQIVAIFREHNPLPLLRPFRNNDFGAHRDFLEFLDVLTSDSKRFDLVSKWLSTPESQQILHYYCQFQVDPKLMGHARSIGSRLQQVKMESMQS</sequence>
<dbReference type="InterPro" id="IPR011989">
    <property type="entry name" value="ARM-like"/>
</dbReference>
<dbReference type="Gene3D" id="1.25.10.10">
    <property type="entry name" value="Leucine-rich Repeat Variant"/>
    <property type="match status" value="1"/>
</dbReference>
<evidence type="ECO:0000313" key="3">
    <source>
        <dbReference type="WBParaSite" id="NBR_0000413501-mRNA-1"/>
    </source>
</evidence>
<dbReference type="EMBL" id="UYSL01007176">
    <property type="protein sequence ID" value="VDL67725.1"/>
    <property type="molecule type" value="Genomic_DNA"/>
</dbReference>
<proteinExistence type="predicted"/>
<reference evidence="1 2" key="2">
    <citation type="submission" date="2018-11" db="EMBL/GenBank/DDBJ databases">
        <authorList>
            <consortium name="Pathogen Informatics"/>
        </authorList>
    </citation>
    <scope>NUCLEOTIDE SEQUENCE [LARGE SCALE GENOMIC DNA]</scope>
</reference>
<gene>
    <name evidence="1" type="ORF">NBR_LOCUS4136</name>
</gene>
<dbReference type="Proteomes" id="UP000271162">
    <property type="component" value="Unassembled WGS sequence"/>
</dbReference>
<keyword evidence="2" id="KW-1185">Reference proteome</keyword>